<keyword evidence="1" id="KW-0732">Signal</keyword>
<gene>
    <name evidence="2" type="ORF">LARSCL_LOCUS4279</name>
</gene>
<reference evidence="2 3" key="1">
    <citation type="submission" date="2024-04" db="EMBL/GenBank/DDBJ databases">
        <authorList>
            <person name="Rising A."/>
            <person name="Reimegard J."/>
            <person name="Sonavane S."/>
            <person name="Akerstrom W."/>
            <person name="Nylinder S."/>
            <person name="Hedman E."/>
            <person name="Kallberg Y."/>
        </authorList>
    </citation>
    <scope>NUCLEOTIDE SEQUENCE [LARGE SCALE GENOMIC DNA]</scope>
</reference>
<dbReference type="EMBL" id="CAXIEN010000035">
    <property type="protein sequence ID" value="CAL1268627.1"/>
    <property type="molecule type" value="Genomic_DNA"/>
</dbReference>
<organism evidence="2 3">
    <name type="scientific">Larinioides sclopetarius</name>
    <dbReference type="NCBI Taxonomy" id="280406"/>
    <lineage>
        <taxon>Eukaryota</taxon>
        <taxon>Metazoa</taxon>
        <taxon>Ecdysozoa</taxon>
        <taxon>Arthropoda</taxon>
        <taxon>Chelicerata</taxon>
        <taxon>Arachnida</taxon>
        <taxon>Araneae</taxon>
        <taxon>Araneomorphae</taxon>
        <taxon>Entelegynae</taxon>
        <taxon>Araneoidea</taxon>
        <taxon>Araneidae</taxon>
        <taxon>Larinioides</taxon>
    </lineage>
</organism>
<evidence type="ECO:0000313" key="3">
    <source>
        <dbReference type="Proteomes" id="UP001497382"/>
    </source>
</evidence>
<dbReference type="Proteomes" id="UP001497382">
    <property type="component" value="Unassembled WGS sequence"/>
</dbReference>
<protein>
    <recommendedName>
        <fullName evidence="4">Secreted protein</fullName>
    </recommendedName>
</protein>
<accession>A0AAV1ZED8</accession>
<dbReference type="AlphaFoldDB" id="A0AAV1ZED8"/>
<evidence type="ECO:0000256" key="1">
    <source>
        <dbReference type="SAM" id="SignalP"/>
    </source>
</evidence>
<feature type="signal peptide" evidence="1">
    <location>
        <begin position="1"/>
        <end position="17"/>
    </location>
</feature>
<feature type="chain" id="PRO_5043931726" description="Secreted protein" evidence="1">
    <location>
        <begin position="18"/>
        <end position="82"/>
    </location>
</feature>
<comment type="caution">
    <text evidence="2">The sequence shown here is derived from an EMBL/GenBank/DDBJ whole genome shotgun (WGS) entry which is preliminary data.</text>
</comment>
<proteinExistence type="predicted"/>
<sequence>MMAYGLWLLRITQVLHSMTVPVANEGKNFAASHIASSQQLSLFMPKSELTSSKETESPFLKRERLASRFDTLCLYSLRGLEK</sequence>
<evidence type="ECO:0008006" key="4">
    <source>
        <dbReference type="Google" id="ProtNLM"/>
    </source>
</evidence>
<evidence type="ECO:0000313" key="2">
    <source>
        <dbReference type="EMBL" id="CAL1268627.1"/>
    </source>
</evidence>
<keyword evidence="3" id="KW-1185">Reference proteome</keyword>
<name>A0AAV1ZED8_9ARAC</name>